<sequence length="38" mass="4302">MGVYGQKISFLPEIASNFMLWTGLSYLKNPSGYLKSFL</sequence>
<keyword evidence="2" id="KW-1185">Reference proteome</keyword>
<proteinExistence type="predicted"/>
<dbReference type="AlphaFoldDB" id="A0A0P7AWU7"/>
<accession>A0A0P7AWU7</accession>
<protein>
    <submittedName>
        <fullName evidence="1">Uncharacterized protein</fullName>
    </submittedName>
</protein>
<organism evidence="1 2">
    <name type="scientific">Croceitalea dokdonensis DOKDO 023</name>
    <dbReference type="NCBI Taxonomy" id="1300341"/>
    <lineage>
        <taxon>Bacteria</taxon>
        <taxon>Pseudomonadati</taxon>
        <taxon>Bacteroidota</taxon>
        <taxon>Flavobacteriia</taxon>
        <taxon>Flavobacteriales</taxon>
        <taxon>Flavobacteriaceae</taxon>
        <taxon>Croceitalea</taxon>
    </lineage>
</organism>
<dbReference type="STRING" id="1300341.I595_1015"/>
<evidence type="ECO:0000313" key="1">
    <source>
        <dbReference type="EMBL" id="KPM32595.1"/>
    </source>
</evidence>
<dbReference type="Proteomes" id="UP000050280">
    <property type="component" value="Unassembled WGS sequence"/>
</dbReference>
<dbReference type="EMBL" id="LDJX01000002">
    <property type="protein sequence ID" value="KPM32595.1"/>
    <property type="molecule type" value="Genomic_DNA"/>
</dbReference>
<evidence type="ECO:0000313" key="2">
    <source>
        <dbReference type="Proteomes" id="UP000050280"/>
    </source>
</evidence>
<comment type="caution">
    <text evidence="1">The sequence shown here is derived from an EMBL/GenBank/DDBJ whole genome shotgun (WGS) entry which is preliminary data.</text>
</comment>
<name>A0A0P7AWU7_9FLAO</name>
<gene>
    <name evidence="1" type="ORF">I595_1015</name>
</gene>
<reference evidence="1 2" key="1">
    <citation type="submission" date="2015-09" db="EMBL/GenBank/DDBJ databases">
        <title>Genome sequence of the marine flavobacterium Croceitalea dokdonensis DOKDO 023 that contains proton- and sodium-pumping rhodopsins.</title>
        <authorList>
            <person name="Kwon S.-K."/>
            <person name="Lee H.K."/>
            <person name="Kwak M.-J."/>
            <person name="Kim J.F."/>
        </authorList>
    </citation>
    <scope>NUCLEOTIDE SEQUENCE [LARGE SCALE GENOMIC DNA]</scope>
    <source>
        <strain evidence="1 2">DOKDO 023</strain>
    </source>
</reference>